<gene>
    <name evidence="12" type="primary">LOC104606556</name>
</gene>
<dbReference type="RefSeq" id="XP_010270134.1">
    <property type="nucleotide sequence ID" value="XM_010271832.2"/>
</dbReference>
<dbReference type="EC" id="3.1.4.46" evidence="2"/>
<dbReference type="GeneID" id="104606556"/>
<dbReference type="CDD" id="cd08604">
    <property type="entry name" value="GDPD_SHV3_repeat_2"/>
    <property type="match status" value="1"/>
</dbReference>
<feature type="signal peptide" evidence="9">
    <location>
        <begin position="1"/>
        <end position="21"/>
    </location>
</feature>
<evidence type="ECO:0000256" key="6">
    <source>
        <dbReference type="ARBA" id="ARBA00023180"/>
    </source>
</evidence>
<evidence type="ECO:0000313" key="12">
    <source>
        <dbReference type="RefSeq" id="XP_010270134.1"/>
    </source>
</evidence>
<feature type="region of interest" description="Disordered" evidence="8">
    <location>
        <begin position="691"/>
        <end position="731"/>
    </location>
</feature>
<evidence type="ECO:0000256" key="9">
    <source>
        <dbReference type="SAM" id="SignalP"/>
    </source>
</evidence>
<dbReference type="PANTHER" id="PTHR43620:SF7">
    <property type="entry name" value="GLYCEROPHOSPHODIESTER PHOSPHODIESTERASE GDPD5-RELATED"/>
    <property type="match status" value="1"/>
</dbReference>
<evidence type="ECO:0000256" key="4">
    <source>
        <dbReference type="ARBA" id="ARBA00022798"/>
    </source>
</evidence>
<dbReference type="KEGG" id="nnu:104606556"/>
<dbReference type="SUPFAM" id="SSF51695">
    <property type="entry name" value="PLC-like phosphodiesterases"/>
    <property type="match status" value="2"/>
</dbReference>
<dbReference type="FunCoup" id="A0A1U8AR20">
    <property type="interactions" value="3252"/>
</dbReference>
<comment type="catalytic activity">
    <reaction evidence="7">
        <text>a sn-glycero-3-phosphodiester + H2O = an alcohol + sn-glycerol 3-phosphate + H(+)</text>
        <dbReference type="Rhea" id="RHEA:12969"/>
        <dbReference type="ChEBI" id="CHEBI:15377"/>
        <dbReference type="ChEBI" id="CHEBI:15378"/>
        <dbReference type="ChEBI" id="CHEBI:30879"/>
        <dbReference type="ChEBI" id="CHEBI:57597"/>
        <dbReference type="ChEBI" id="CHEBI:83408"/>
        <dbReference type="EC" id="3.1.4.46"/>
    </reaction>
</comment>
<keyword evidence="11" id="KW-1185">Reference proteome</keyword>
<feature type="domain" description="GP-PDE" evidence="10">
    <location>
        <begin position="355"/>
        <end position="653"/>
    </location>
</feature>
<dbReference type="Proteomes" id="UP000189703">
    <property type="component" value="Unplaced"/>
</dbReference>
<keyword evidence="3 9" id="KW-0732">Signal</keyword>
<comment type="similarity">
    <text evidence="1">Belongs to the glycerophosphoryl diester phosphodiesterase family.</text>
</comment>
<evidence type="ECO:0000313" key="11">
    <source>
        <dbReference type="Proteomes" id="UP000189703"/>
    </source>
</evidence>
<reference evidence="12" key="1">
    <citation type="submission" date="2025-08" db="UniProtKB">
        <authorList>
            <consortium name="RefSeq"/>
        </authorList>
    </citation>
    <scope>IDENTIFICATION</scope>
</reference>
<evidence type="ECO:0000256" key="2">
    <source>
        <dbReference type="ARBA" id="ARBA00012247"/>
    </source>
</evidence>
<organism evidence="11 12">
    <name type="scientific">Nelumbo nucifera</name>
    <name type="common">Sacred lotus</name>
    <dbReference type="NCBI Taxonomy" id="4432"/>
    <lineage>
        <taxon>Eukaryota</taxon>
        <taxon>Viridiplantae</taxon>
        <taxon>Streptophyta</taxon>
        <taxon>Embryophyta</taxon>
        <taxon>Tracheophyta</taxon>
        <taxon>Spermatophyta</taxon>
        <taxon>Magnoliopsida</taxon>
        <taxon>Proteales</taxon>
        <taxon>Nelumbonaceae</taxon>
        <taxon>Nelumbo</taxon>
    </lineage>
</organism>
<dbReference type="InterPro" id="IPR030395">
    <property type="entry name" value="GP_PDE_dom"/>
</dbReference>
<evidence type="ECO:0000256" key="7">
    <source>
        <dbReference type="ARBA" id="ARBA00047512"/>
    </source>
</evidence>
<dbReference type="OMA" id="SPWLTLN"/>
<name>A0A1U8AR20_NELNU</name>
<feature type="compositionally biased region" description="Low complexity" evidence="8">
    <location>
        <begin position="707"/>
        <end position="728"/>
    </location>
</feature>
<evidence type="ECO:0000256" key="3">
    <source>
        <dbReference type="ARBA" id="ARBA00022729"/>
    </source>
</evidence>
<dbReference type="PROSITE" id="PS51704">
    <property type="entry name" value="GP_PDE"/>
    <property type="match status" value="2"/>
</dbReference>
<dbReference type="AlphaFoldDB" id="A0A1U8AR20"/>
<evidence type="ECO:0000256" key="5">
    <source>
        <dbReference type="ARBA" id="ARBA00022801"/>
    </source>
</evidence>
<dbReference type="InParanoid" id="A0A1U8AR20"/>
<feature type="chain" id="PRO_5010534083" description="glycerophosphodiester phosphodiesterase" evidence="9">
    <location>
        <begin position="22"/>
        <end position="751"/>
    </location>
</feature>
<dbReference type="GO" id="GO:0008889">
    <property type="term" value="F:glycerophosphodiester phosphodiesterase activity"/>
    <property type="evidence" value="ECO:0000318"/>
    <property type="project" value="GO_Central"/>
</dbReference>
<evidence type="ECO:0000259" key="10">
    <source>
        <dbReference type="PROSITE" id="PS51704"/>
    </source>
</evidence>
<dbReference type="FunFam" id="3.20.20.190:FF:000013">
    <property type="entry name" value="Glycerophosphodiester phosphodiesterase GDPDL3"/>
    <property type="match status" value="1"/>
</dbReference>
<keyword evidence="5" id="KW-0378">Hydrolase</keyword>
<dbReference type="Pfam" id="PF03009">
    <property type="entry name" value="GDPD"/>
    <property type="match status" value="1"/>
</dbReference>
<dbReference type="InterPro" id="IPR017946">
    <property type="entry name" value="PLC-like_Pdiesterase_TIM-brl"/>
</dbReference>
<keyword evidence="4" id="KW-0319">Glycerol metabolism</keyword>
<dbReference type="eggNOG" id="KOG2258">
    <property type="taxonomic scope" value="Eukaryota"/>
</dbReference>
<dbReference type="GO" id="GO:0006071">
    <property type="term" value="P:glycerol metabolic process"/>
    <property type="evidence" value="ECO:0007669"/>
    <property type="project" value="UniProtKB-KW"/>
</dbReference>
<dbReference type="Gene3D" id="3.20.20.190">
    <property type="entry name" value="Phosphatidylinositol (PI) phosphodiesterase"/>
    <property type="match status" value="2"/>
</dbReference>
<accession>A0A1U8AR20</accession>
<dbReference type="STRING" id="4432.A0A1U8AR20"/>
<dbReference type="PANTHER" id="PTHR43620">
    <property type="entry name" value="GLYCEROPHOSPHORYL DIESTER PHOSPHODIESTERASE"/>
    <property type="match status" value="1"/>
</dbReference>
<dbReference type="OrthoDB" id="1058301at2759"/>
<feature type="domain" description="GP-PDE" evidence="10">
    <location>
        <begin position="41"/>
        <end position="339"/>
    </location>
</feature>
<sequence length="751" mass="82402">MLISRPLFLLLVLHSAVLITSQRSSTNNSTSPWLTLNGKAPLVIAKGGFSGLFPDSSYAAYSLANMTSLSNVILWCDVQLTKDAVGICFPDLKLDNSSDIANVFKNSTVYLVNGQLMKGYFPVDYTLNDLANVYLTQGIYSRTDKFDGNLFSILRVEELASLRPPGLWLNIQHDAFYTQHNLSMRSFVLSVSRRVIVNYISSPEVAFLSSIAARFRRSTTKLVFRFLGADDIEPSTNQTYGSLLQNLTFVKAFASGILVPKTSIWPVTSSLYLQPPTSVVSNAHKEGLEVFASDFTNDVPLSYNYSYDPIKEYLNFIDNGVFSVDGVLSDFPITPSEAIDCFAHANMNSSGKANPLIISHNGASGDYPGSTDLAYMEARDAGADVIDCSVQMTQDGIPICSGSINLIDTTNVAQSKFNTRTTNIPQIQSTPGIFTFNLTWEEIKKLKPVISNPFLDYGLFRNPVHKNDGQFFSLDDFMAFAKGNSLPVLISIEHAAYLVENLGFNVIDAVVVALNKSGYNNENQKVMIQSTNSSVLMKFMEKTNYKLVYSVDEFISDIDDSAIKDIKRFAHSVAITKSNVFPVNQAFITGMTKVVSKLQAFNLTAYVYLFRNEFVSQAWDVFSDPTVEINTFVTLGKIDGIISDFPGTAAAYRKNRCLGMGKNIPIYMTPVQPGSLMQVITPDFLPPAEAPNPVLEDSNVAEPPFPSAKTNTSSGTAAASPTSPKPSGQPRRTTCVFLSSLGMLLASLLFF</sequence>
<dbReference type="GO" id="GO:0006629">
    <property type="term" value="P:lipid metabolic process"/>
    <property type="evidence" value="ECO:0007669"/>
    <property type="project" value="InterPro"/>
</dbReference>
<evidence type="ECO:0000256" key="8">
    <source>
        <dbReference type="SAM" id="MobiDB-lite"/>
    </source>
</evidence>
<evidence type="ECO:0000256" key="1">
    <source>
        <dbReference type="ARBA" id="ARBA00007277"/>
    </source>
</evidence>
<keyword evidence="6" id="KW-0325">Glycoprotein</keyword>
<dbReference type="FunFam" id="3.20.20.190:FF:000011">
    <property type="entry name" value="Glycerophosphodiester phosphodiesterase GDPDL3"/>
    <property type="match status" value="1"/>
</dbReference>
<proteinExistence type="inferred from homology"/>
<protein>
    <recommendedName>
        <fullName evidence="2">glycerophosphodiester phosphodiesterase</fullName>
        <ecNumber evidence="2">3.1.4.46</ecNumber>
    </recommendedName>
</protein>
<dbReference type="CDD" id="cd08603">
    <property type="entry name" value="GDPD_SHV3_repeat_1"/>
    <property type="match status" value="1"/>
</dbReference>